<reference evidence="9" key="1">
    <citation type="journal article" date="2014" name="Nat. Commun.">
        <title>The tobacco genome sequence and its comparison with those of tomato and potato.</title>
        <authorList>
            <person name="Sierro N."/>
            <person name="Battey J.N."/>
            <person name="Ouadi S."/>
            <person name="Bakaher N."/>
            <person name="Bovet L."/>
            <person name="Willig A."/>
            <person name="Goepfert S."/>
            <person name="Peitsch M.C."/>
            <person name="Ivanov N.V."/>
        </authorList>
    </citation>
    <scope>NUCLEOTIDE SEQUENCE [LARGE SCALE GENOMIC DNA]</scope>
</reference>
<keyword evidence="5" id="KW-0677">Repeat</keyword>
<dbReference type="CDD" id="cd16664">
    <property type="entry name" value="RING-Ubox_PUB"/>
    <property type="match status" value="1"/>
</dbReference>
<dbReference type="Proteomes" id="UP000790787">
    <property type="component" value="Chromosome 20"/>
</dbReference>
<organism evidence="9 10">
    <name type="scientific">Nicotiana tabacum</name>
    <name type="common">Common tobacco</name>
    <dbReference type="NCBI Taxonomy" id="4097"/>
    <lineage>
        <taxon>Eukaryota</taxon>
        <taxon>Viridiplantae</taxon>
        <taxon>Streptophyta</taxon>
        <taxon>Embryophyta</taxon>
        <taxon>Tracheophyta</taxon>
        <taxon>Spermatophyta</taxon>
        <taxon>Magnoliopsida</taxon>
        <taxon>eudicotyledons</taxon>
        <taxon>Gunneridae</taxon>
        <taxon>Pentapetalae</taxon>
        <taxon>asterids</taxon>
        <taxon>lamiids</taxon>
        <taxon>Solanales</taxon>
        <taxon>Solanaceae</taxon>
        <taxon>Nicotianoideae</taxon>
        <taxon>Nicotianeae</taxon>
        <taxon>Nicotiana</taxon>
    </lineage>
</organism>
<dbReference type="Pfam" id="PF25368">
    <property type="entry name" value="PUB10_N"/>
    <property type="match status" value="1"/>
</dbReference>
<dbReference type="KEGG" id="nta:107789564"/>
<dbReference type="UniPathway" id="UPA00143"/>
<dbReference type="SMART" id="SM00185">
    <property type="entry name" value="ARM"/>
    <property type="match status" value="4"/>
</dbReference>
<evidence type="ECO:0000256" key="7">
    <source>
        <dbReference type="PROSITE-ProRule" id="PRU00259"/>
    </source>
</evidence>
<evidence type="ECO:0000313" key="9">
    <source>
        <dbReference type="Proteomes" id="UP000790787"/>
    </source>
</evidence>
<comment type="catalytic activity">
    <reaction evidence="1">
        <text>S-ubiquitinyl-[E2 ubiquitin-conjugating enzyme]-L-cysteine + [acceptor protein]-L-lysine = [E2 ubiquitin-conjugating enzyme]-L-cysteine + N(6)-ubiquitinyl-[acceptor protein]-L-lysine.</text>
        <dbReference type="EC" id="2.3.2.27"/>
    </reaction>
</comment>
<dbReference type="InterPro" id="IPR057623">
    <property type="entry name" value="PUB12-19-like_N"/>
</dbReference>
<dbReference type="InterPro" id="IPR000225">
    <property type="entry name" value="Armadillo"/>
</dbReference>
<dbReference type="SUPFAM" id="SSF57850">
    <property type="entry name" value="RING/U-box"/>
    <property type="match status" value="1"/>
</dbReference>
<feature type="repeat" description="ARM" evidence="7">
    <location>
        <begin position="421"/>
        <end position="463"/>
    </location>
</feature>
<dbReference type="FunFam" id="3.30.40.10:FF:000442">
    <property type="entry name" value="RING-type E3 ubiquitin transferase"/>
    <property type="match status" value="1"/>
</dbReference>
<keyword evidence="6" id="KW-0833">Ubl conjugation pathway</keyword>
<dbReference type="OrthoDB" id="10064100at2759"/>
<dbReference type="Gene3D" id="3.30.40.10">
    <property type="entry name" value="Zinc/RING finger domain, C3HC4 (zinc finger)"/>
    <property type="match status" value="1"/>
</dbReference>
<dbReference type="PaxDb" id="4097-A0A1S3ZR83"/>
<dbReference type="OMA" id="DGARLCM"/>
<sequence>MINKSNEFTRRILNLPAIRPSETVSFSSLLTSLIQLGQTISDYKSRTFFTNKKNARNSIRLVEDILIVLKEIPNGVSRFAYSSILSLSEIHFIFQKFQFLLEDCTREDTRIWILAKSEVVSSQFQMLARAISVALEVLPLEEMDVSLEVKEVVEFVRNQAVKLRFDVEVDDRRMQVNVFKILDQFKDGMIPESSDLKRVLDYLGIKRWGECNREVKFLDTEIGLEGNTMEKRDMGILSSLMGFMIYCRGTLFEVLDNAITRQINGGSNNADQIIRFLNLDDFRCPITLEIMSDPVTIASGHTYDRSSILKWFRAGNSNCPKTGERLMNIDLVPNLALKLLIKQYCSVNGIPFVETGKRNRDSIKLVATSSVANEEAMRFLASFLVERLIAGSMEQQNKAAFEIRLLTKTSIFNRSCLVEAGAIPPLLNLVTTRDSSYQENAMATLLNLAKNSTSKRILVENGGLFLILDVLKKGLKMEARQHAAGTLFYLTSVEEYRKMIGENPQAIPSLLELLGNGADRGKKNALVTIFGLLMRPENHWRVIAAGLVPLLVNLLKSFEREDLITDSLAVLSSLCERLDGAMAVLYAGALPIIIDVLNSCNSRTAKEHCVSLLLALCINGGADAVPVLVKNSSLMGPLYSLLAEGSSSKASKKASTLIRMLHQYNEKTSSGGLITPVFIEDQFINVW</sequence>
<dbReference type="SUPFAM" id="SSF48371">
    <property type="entry name" value="ARM repeat"/>
    <property type="match status" value="1"/>
</dbReference>
<dbReference type="GO" id="GO:0061630">
    <property type="term" value="F:ubiquitin protein ligase activity"/>
    <property type="evidence" value="ECO:0007669"/>
    <property type="project" value="UniProtKB-EC"/>
</dbReference>
<dbReference type="FunFam" id="1.25.10.10:FF:000485">
    <property type="entry name" value="RING-type E3 ubiquitin transferase"/>
    <property type="match status" value="1"/>
</dbReference>
<reference evidence="10" key="2">
    <citation type="submission" date="2025-08" db="UniProtKB">
        <authorList>
            <consortium name="RefSeq"/>
        </authorList>
    </citation>
    <scope>IDENTIFICATION</scope>
    <source>
        <tissue evidence="10">Leaf</tissue>
    </source>
</reference>
<dbReference type="GO" id="GO:0010029">
    <property type="term" value="P:regulation of seed germination"/>
    <property type="evidence" value="ECO:0007669"/>
    <property type="project" value="UniProtKB-ARBA"/>
</dbReference>
<dbReference type="EC" id="2.3.2.27" evidence="3"/>
<dbReference type="Pfam" id="PF25598">
    <property type="entry name" value="ARM_PUB"/>
    <property type="match status" value="1"/>
</dbReference>
<protein>
    <recommendedName>
        <fullName evidence="3">RING-type E3 ubiquitin transferase</fullName>
        <ecNumber evidence="3">2.3.2.27</ecNumber>
    </recommendedName>
</protein>
<dbReference type="InterPro" id="IPR003613">
    <property type="entry name" value="Ubox_domain"/>
</dbReference>
<dbReference type="InterPro" id="IPR016024">
    <property type="entry name" value="ARM-type_fold"/>
</dbReference>
<dbReference type="STRING" id="4097.A0A1S3ZR83"/>
<keyword evidence="9" id="KW-1185">Reference proteome</keyword>
<accession>A0A1S3ZR83</accession>
<evidence type="ECO:0000256" key="3">
    <source>
        <dbReference type="ARBA" id="ARBA00012483"/>
    </source>
</evidence>
<evidence type="ECO:0000313" key="10">
    <source>
        <dbReference type="RefSeq" id="XP_016466891.1"/>
    </source>
</evidence>
<evidence type="ECO:0000256" key="1">
    <source>
        <dbReference type="ARBA" id="ARBA00000900"/>
    </source>
</evidence>
<evidence type="ECO:0000256" key="5">
    <source>
        <dbReference type="ARBA" id="ARBA00022737"/>
    </source>
</evidence>
<proteinExistence type="predicted"/>
<gene>
    <name evidence="10" type="primary">LOC107789564</name>
</gene>
<comment type="pathway">
    <text evidence="2">Protein modification; protein ubiquitination.</text>
</comment>
<dbReference type="InterPro" id="IPR058678">
    <property type="entry name" value="ARM_PUB"/>
</dbReference>
<dbReference type="GO" id="GO:0016567">
    <property type="term" value="P:protein ubiquitination"/>
    <property type="evidence" value="ECO:0007669"/>
    <property type="project" value="UniProtKB-UniPathway"/>
</dbReference>
<keyword evidence="4" id="KW-0808">Transferase</keyword>
<evidence type="ECO:0000256" key="4">
    <source>
        <dbReference type="ARBA" id="ARBA00022679"/>
    </source>
</evidence>
<dbReference type="InterPro" id="IPR011989">
    <property type="entry name" value="ARM-like"/>
</dbReference>
<evidence type="ECO:0000256" key="6">
    <source>
        <dbReference type="ARBA" id="ARBA00022786"/>
    </source>
</evidence>
<dbReference type="SMR" id="A0A1S3ZR83"/>
<dbReference type="SMART" id="SM00504">
    <property type="entry name" value="Ubox"/>
    <property type="match status" value="1"/>
</dbReference>
<dbReference type="PROSITE" id="PS51698">
    <property type="entry name" value="U_BOX"/>
    <property type="match status" value="1"/>
</dbReference>
<dbReference type="AlphaFoldDB" id="A0A1S3ZR83"/>
<dbReference type="Pfam" id="PF04564">
    <property type="entry name" value="U-box"/>
    <property type="match status" value="1"/>
</dbReference>
<dbReference type="PANTHER" id="PTHR23315">
    <property type="entry name" value="U BOX DOMAIN-CONTAINING"/>
    <property type="match status" value="1"/>
</dbReference>
<evidence type="ECO:0000259" key="8">
    <source>
        <dbReference type="PROSITE" id="PS51698"/>
    </source>
</evidence>
<feature type="repeat" description="ARM" evidence="7">
    <location>
        <begin position="546"/>
        <end position="589"/>
    </location>
</feature>
<dbReference type="PROSITE" id="PS50176">
    <property type="entry name" value="ARM_REPEAT"/>
    <property type="match status" value="2"/>
</dbReference>
<dbReference type="GO" id="GO:0005737">
    <property type="term" value="C:cytoplasm"/>
    <property type="evidence" value="ECO:0000318"/>
    <property type="project" value="GO_Central"/>
</dbReference>
<dbReference type="RefSeq" id="XP_016466891.1">
    <property type="nucleotide sequence ID" value="XM_016611405.2"/>
</dbReference>
<dbReference type="InterPro" id="IPR013083">
    <property type="entry name" value="Znf_RING/FYVE/PHD"/>
</dbReference>
<dbReference type="PANTHER" id="PTHR23315:SF307">
    <property type="entry name" value="U-BOX DOMAIN-CONTAINING PROTEIN 19"/>
    <property type="match status" value="1"/>
</dbReference>
<dbReference type="RefSeq" id="XP_016466891.1">
    <property type="nucleotide sequence ID" value="XM_016611405.1"/>
</dbReference>
<dbReference type="InterPro" id="IPR045210">
    <property type="entry name" value="RING-Ubox_PUB"/>
</dbReference>
<evidence type="ECO:0000256" key="2">
    <source>
        <dbReference type="ARBA" id="ARBA00004906"/>
    </source>
</evidence>
<name>A0A1S3ZR83_TOBAC</name>
<dbReference type="Gene3D" id="1.25.10.10">
    <property type="entry name" value="Leucine-rich Repeat Variant"/>
    <property type="match status" value="2"/>
</dbReference>
<dbReference type="GeneID" id="107789564"/>
<dbReference type="GO" id="GO:0005634">
    <property type="term" value="C:nucleus"/>
    <property type="evidence" value="ECO:0000318"/>
    <property type="project" value="GO_Central"/>
</dbReference>
<feature type="domain" description="U-box" evidence="8">
    <location>
        <begin position="277"/>
        <end position="351"/>
    </location>
</feature>